<dbReference type="GO" id="GO:0045494">
    <property type="term" value="P:photoreceptor cell maintenance"/>
    <property type="evidence" value="ECO:0007669"/>
    <property type="project" value="TreeGrafter"/>
</dbReference>
<dbReference type="SUPFAM" id="SSF48592">
    <property type="entry name" value="GroEL equatorial domain-like"/>
    <property type="match status" value="1"/>
</dbReference>
<name>A0A7S2W9W6_9STRA</name>
<accession>A0A7S2W9W6</accession>
<dbReference type="GO" id="GO:0005524">
    <property type="term" value="F:ATP binding"/>
    <property type="evidence" value="ECO:0007669"/>
    <property type="project" value="InterPro"/>
</dbReference>
<dbReference type="EMBL" id="HBHK01008050">
    <property type="protein sequence ID" value="CAD9675202.1"/>
    <property type="molecule type" value="Transcribed_RNA"/>
</dbReference>
<organism evidence="2">
    <name type="scientific">Mucochytrium quahogii</name>
    <dbReference type="NCBI Taxonomy" id="96639"/>
    <lineage>
        <taxon>Eukaryota</taxon>
        <taxon>Sar</taxon>
        <taxon>Stramenopiles</taxon>
        <taxon>Bigyra</taxon>
        <taxon>Labyrinthulomycetes</taxon>
        <taxon>Thraustochytrida</taxon>
        <taxon>Thraustochytriidae</taxon>
        <taxon>Mucochytrium</taxon>
    </lineage>
</organism>
<dbReference type="PANTHER" id="PTHR46883">
    <property type="entry name" value="BARDET-BIEDL SYNDROME 12 PROTEIN"/>
    <property type="match status" value="1"/>
</dbReference>
<dbReference type="Gene3D" id="3.30.260.10">
    <property type="entry name" value="TCP-1-like chaperonin intermediate domain"/>
    <property type="match status" value="1"/>
</dbReference>
<sequence length="503" mass="55499">MVSVILKHEQRTLVEAIAICRVGQSFWGPFRRWKVIVDSRTGERTLACDCIQVMQVLANASKVGSLVYEIAHDFKTGMGCGVSSLISFTKILCEEAHTLLGTGDVSASDISHGFQLASQVCVDTLSDPSINSFCGMVSATDINVKLVRHGHRKNVAETAFQVSKLLQRCNSDDFGAVMLHSFPVPPFNRCQASDGSICLIDGVILPIQLHSWIRKLTNKKSSYSVFKVGLLKNNIGCDVFTRGGALSEKFQEVSILGTVGLLETSKLDPVEMIVGKIYKTGLNLVVVSGSVHENIQRVCAQKYDILVVEWAHMRELEALSRHFMISIYTDFSQLLEDAEVNTAVSHTFTEMIALDRASNKCLLRIQTSLKRPNNTFQLDPITVLVTSGIESTLTEIETSFWSCLHRLFYMSQIKMMVVGAGSCEKLLAKQVLEQIQAGQSRSSQVEIAMRSFASALLKIGDEASNFGLIDSTVDTIVYDDIKSKRGWLAQAPTVLHRLLHLSS</sequence>
<proteinExistence type="predicted"/>
<dbReference type="InterPro" id="IPR042984">
    <property type="entry name" value="BBS12"/>
</dbReference>
<dbReference type="SUPFAM" id="SSF52029">
    <property type="entry name" value="GroEL apical domain-like"/>
    <property type="match status" value="1"/>
</dbReference>
<evidence type="ECO:0000313" key="1">
    <source>
        <dbReference type="EMBL" id="CAD9675202.1"/>
    </source>
</evidence>
<dbReference type="Gene3D" id="1.10.560.10">
    <property type="entry name" value="GroEL-like equatorial domain"/>
    <property type="match status" value="1"/>
</dbReference>
<dbReference type="InterPro" id="IPR002423">
    <property type="entry name" value="Cpn60/GroEL/TCP-1"/>
</dbReference>
<gene>
    <name evidence="1" type="ORF">QSP1433_LOCUS4977</name>
    <name evidence="2" type="ORF">QSP1433_LOCUS4980</name>
</gene>
<dbReference type="Pfam" id="PF00118">
    <property type="entry name" value="Cpn60_TCP1"/>
    <property type="match status" value="1"/>
</dbReference>
<dbReference type="AlphaFoldDB" id="A0A7S2W9W6"/>
<reference evidence="2" key="1">
    <citation type="submission" date="2021-01" db="EMBL/GenBank/DDBJ databases">
        <authorList>
            <person name="Corre E."/>
            <person name="Pelletier E."/>
            <person name="Niang G."/>
            <person name="Scheremetjew M."/>
            <person name="Finn R."/>
            <person name="Kale V."/>
            <person name="Holt S."/>
            <person name="Cochrane G."/>
            <person name="Meng A."/>
            <person name="Brown T."/>
            <person name="Cohen L."/>
        </authorList>
    </citation>
    <scope>NUCLEOTIDE SEQUENCE</scope>
    <source>
        <strain evidence="2">NY070348D</strain>
    </source>
</reference>
<evidence type="ECO:0000313" key="2">
    <source>
        <dbReference type="EMBL" id="CAD9675209.1"/>
    </source>
</evidence>
<dbReference type="InterPro" id="IPR027410">
    <property type="entry name" value="TCP-1-like_intermed_sf"/>
</dbReference>
<dbReference type="Gene3D" id="3.50.7.10">
    <property type="entry name" value="GroEL"/>
    <property type="match status" value="1"/>
</dbReference>
<dbReference type="InterPro" id="IPR027413">
    <property type="entry name" value="GROEL-like_equatorial_sf"/>
</dbReference>
<protein>
    <submittedName>
        <fullName evidence="2">Uncharacterized protein</fullName>
    </submittedName>
</protein>
<dbReference type="EMBL" id="HBHK01008053">
    <property type="protein sequence ID" value="CAD9675209.1"/>
    <property type="molecule type" value="Transcribed_RNA"/>
</dbReference>
<dbReference type="GO" id="GO:0051131">
    <property type="term" value="P:chaperone-mediated protein complex assembly"/>
    <property type="evidence" value="ECO:0007669"/>
    <property type="project" value="InterPro"/>
</dbReference>
<dbReference type="PANTHER" id="PTHR46883:SF1">
    <property type="entry name" value="BARDET-BIEDL SYNDROME 12 PROTEIN"/>
    <property type="match status" value="1"/>
</dbReference>
<dbReference type="InterPro" id="IPR027409">
    <property type="entry name" value="GroEL-like_apical_dom_sf"/>
</dbReference>